<dbReference type="PANTHER" id="PTHR15074">
    <property type="entry name" value="METHYL-CPG-BINDING PROTEIN"/>
    <property type="match status" value="1"/>
</dbReference>
<dbReference type="RefSeq" id="XP_026282597.1">
    <property type="nucleotide sequence ID" value="XM_026426812.2"/>
</dbReference>
<dbReference type="FunFam" id="1.10.340.30:FF:000051">
    <property type="entry name" value="Methyl-CpG-binding domain protein 4"/>
    <property type="match status" value="1"/>
</dbReference>
<dbReference type="InterPro" id="IPR016177">
    <property type="entry name" value="DNA-bd_dom_sf"/>
</dbReference>
<evidence type="ECO:0000256" key="11">
    <source>
        <dbReference type="ARBA" id="ARBA00076709"/>
    </source>
</evidence>
<proteinExistence type="predicted"/>
<evidence type="ECO:0000313" key="16">
    <source>
        <dbReference type="RefSeq" id="XP_026282597.1"/>
    </source>
</evidence>
<feature type="compositionally biased region" description="Low complexity" evidence="13">
    <location>
        <begin position="751"/>
        <end position="760"/>
    </location>
</feature>
<feature type="compositionally biased region" description="Polar residues" evidence="13">
    <location>
        <begin position="41"/>
        <end position="52"/>
    </location>
</feature>
<evidence type="ECO:0000256" key="9">
    <source>
        <dbReference type="ARBA" id="ARBA00062707"/>
    </source>
</evidence>
<keyword evidence="5" id="KW-0238">DNA-binding</keyword>
<dbReference type="Pfam" id="PF01429">
    <property type="entry name" value="MBD"/>
    <property type="match status" value="1"/>
</dbReference>
<dbReference type="GO" id="GO:0003677">
    <property type="term" value="F:DNA binding"/>
    <property type="evidence" value="ECO:0007669"/>
    <property type="project" value="UniProtKB-KW"/>
</dbReference>
<dbReference type="SUPFAM" id="SSF48150">
    <property type="entry name" value="DNA-glycosylase"/>
    <property type="match status" value="1"/>
</dbReference>
<feature type="region of interest" description="Disordered" evidence="13">
    <location>
        <begin position="166"/>
        <end position="325"/>
    </location>
</feature>
<evidence type="ECO:0000256" key="2">
    <source>
        <dbReference type="ARBA" id="ARBA00022553"/>
    </source>
</evidence>
<evidence type="ECO:0000256" key="1">
    <source>
        <dbReference type="ARBA" id="ARBA00004123"/>
    </source>
</evidence>
<keyword evidence="3" id="KW-0227">DNA damage</keyword>
<feature type="compositionally biased region" description="Basic and acidic residues" evidence="13">
    <location>
        <begin position="499"/>
        <end position="516"/>
    </location>
</feature>
<dbReference type="InterPro" id="IPR011257">
    <property type="entry name" value="DNA_glycosylase"/>
</dbReference>
<protein>
    <recommendedName>
        <fullName evidence="10">Methyl-CpG-binding domain protein 4</fullName>
    </recommendedName>
    <alternativeName>
        <fullName evidence="11">Methyl-CpG-binding protein MBD4</fullName>
    </alternativeName>
    <alternativeName>
        <fullName evidence="12">Mismatch-specific DNA N-glycosylase</fullName>
    </alternativeName>
</protein>
<evidence type="ECO:0000256" key="4">
    <source>
        <dbReference type="ARBA" id="ARBA00022801"/>
    </source>
</evidence>
<feature type="domain" description="MBD" evidence="14">
    <location>
        <begin position="329"/>
        <end position="404"/>
    </location>
</feature>
<keyword evidence="4" id="KW-0378">Hydrolase</keyword>
<comment type="function">
    <text evidence="8">Mismatch-specific DNA N-glycosylase involved in DNA repair. Has thymine glycosylase activity and is specific for G:T mismatches within methylated and unmethylated CpG sites. Can also remove uracil or 5-fluorouracil in G:U mismatches. Has no lyase activity. Was first identified as methyl-CpG-binding protein.</text>
</comment>
<dbReference type="GO" id="GO:0006281">
    <property type="term" value="P:DNA repair"/>
    <property type="evidence" value="ECO:0007669"/>
    <property type="project" value="UniProtKB-KW"/>
</dbReference>
<dbReference type="OrthoDB" id="10265068at2759"/>
<feature type="compositionally biased region" description="Basic and acidic residues" evidence="13">
    <location>
        <begin position="277"/>
        <end position="286"/>
    </location>
</feature>
<feature type="compositionally biased region" description="Polar residues" evidence="13">
    <location>
        <begin position="167"/>
        <end position="177"/>
    </location>
</feature>
<dbReference type="PROSITE" id="PS50982">
    <property type="entry name" value="MBD"/>
    <property type="match status" value="1"/>
</dbReference>
<evidence type="ECO:0000259" key="14">
    <source>
        <dbReference type="PROSITE" id="PS50982"/>
    </source>
</evidence>
<evidence type="ECO:0000256" key="6">
    <source>
        <dbReference type="ARBA" id="ARBA00023204"/>
    </source>
</evidence>
<accession>A0A6J1SNV9</accession>
<keyword evidence="7" id="KW-0539">Nucleus</keyword>
<feature type="compositionally biased region" description="Basic residues" evidence="13">
    <location>
        <begin position="523"/>
        <end position="533"/>
    </location>
</feature>
<evidence type="ECO:0000256" key="5">
    <source>
        <dbReference type="ARBA" id="ARBA00023125"/>
    </source>
</evidence>
<feature type="region of interest" description="Disordered" evidence="13">
    <location>
        <begin position="434"/>
        <end position="533"/>
    </location>
</feature>
<dbReference type="GO" id="GO:0016787">
    <property type="term" value="F:hydrolase activity"/>
    <property type="evidence" value="ECO:0007669"/>
    <property type="project" value="UniProtKB-KW"/>
</dbReference>
<dbReference type="Gene3D" id="1.10.340.30">
    <property type="entry name" value="Hypothetical protein, domain 2"/>
    <property type="match status" value="1"/>
</dbReference>
<evidence type="ECO:0000256" key="10">
    <source>
        <dbReference type="ARBA" id="ARBA00069821"/>
    </source>
</evidence>
<evidence type="ECO:0000256" key="13">
    <source>
        <dbReference type="SAM" id="MobiDB-lite"/>
    </source>
</evidence>
<evidence type="ECO:0000313" key="15">
    <source>
        <dbReference type="Proteomes" id="UP000504606"/>
    </source>
</evidence>
<dbReference type="Proteomes" id="UP000504606">
    <property type="component" value="Unplaced"/>
</dbReference>
<dbReference type="Gene3D" id="3.30.890.10">
    <property type="entry name" value="Methyl-cpg-binding Protein 2, Chain A"/>
    <property type="match status" value="1"/>
</dbReference>
<dbReference type="KEGG" id="foc:113209359"/>
<reference evidence="16" key="1">
    <citation type="submission" date="2025-08" db="UniProtKB">
        <authorList>
            <consortium name="RefSeq"/>
        </authorList>
    </citation>
    <scope>IDENTIFICATION</scope>
    <source>
        <tissue evidence="16">Whole organism</tissue>
    </source>
</reference>
<keyword evidence="15" id="KW-1185">Reference proteome</keyword>
<evidence type="ECO:0000256" key="3">
    <source>
        <dbReference type="ARBA" id="ARBA00022763"/>
    </source>
</evidence>
<evidence type="ECO:0000256" key="12">
    <source>
        <dbReference type="ARBA" id="ARBA00083330"/>
    </source>
</evidence>
<dbReference type="GeneID" id="113209359"/>
<comment type="subunit">
    <text evidence="9">Interacts with MLH1.</text>
</comment>
<dbReference type="SUPFAM" id="SSF54171">
    <property type="entry name" value="DNA-binding domain"/>
    <property type="match status" value="1"/>
</dbReference>
<feature type="region of interest" description="Disordered" evidence="13">
    <location>
        <begin position="31"/>
        <end position="114"/>
    </location>
</feature>
<keyword evidence="6" id="KW-0234">DNA repair</keyword>
<sequence length="783" mass="89177">MEGLEDQFPSEDPQDDDEQIKLQATISSILNSSLEDKESSAPKSSVDGNSKENLLGLDGGTLHGNLDKTSDGKTTSLHVDELQNKEVPTVLCEQDTENDSELTSEMPIMSMNERDASPITQQLQGEEMEHTEAEENFNIIENSELSPGKKQGELLMKVLDHAVTKENVASITETRQTPPKKRGRSLPVFEEDNSSVIQTCLRDGPSPEKKPRPASIGPEKGSILNSDKQKSKLPFQKKRGRSFKKVENFGEENEDVDKRKSLRAPSKCVQYNEVDSSPEKDDRDTILEDNVSKMNKKSITNLTPREERETKQSNPKKPYFRTPNIRTPKGMEIDDSFFLPEGWSFYAKKRSAPANNKHFDIYYITPPCPYHKKIRSRQELVAYFTAKGLDYDPLQFFDKNKMRVLLEKGILKYHDENTVILPSNQEVLAHLPKKAPMRKENNQDQTIKTEDEDVLSPAAKKETKQSKESFKNLMVDSKKNTTKISFPKMEPLSPSAKSQVRDKSPYVTEEKTEDKPGSLATPPKKKVGRPRKKVPLVPEVATDVEEEESVGDKAVEEKPVEERVRIRSKPPRKSPYFTSSFNGLVQSKSLAGLRRERKNCVAPPRSPYNLIQEDLFHDPWQMLIATIFLNATSGRLAIPLAMEFLKRWPTPQLACQAKVEEILNIIDSLGFGRTRAAVILRFSHEYLTKDWTLPNELYGIGDYGNDSYRIFCMKNEWKNVRSDDPMLMMYLNWRRATEHLRKRFLQADTSVNSESVNSSESSKKILRPRVPTPSPKRRRGKGK</sequence>
<dbReference type="GO" id="GO:0005634">
    <property type="term" value="C:nucleus"/>
    <property type="evidence" value="ECO:0007669"/>
    <property type="project" value="UniProtKB-SubCell"/>
</dbReference>
<evidence type="ECO:0000256" key="7">
    <source>
        <dbReference type="ARBA" id="ARBA00023242"/>
    </source>
</evidence>
<comment type="subcellular location">
    <subcellularLocation>
        <location evidence="1">Nucleus</location>
    </subcellularLocation>
</comment>
<dbReference type="AlphaFoldDB" id="A0A6J1SNV9"/>
<gene>
    <name evidence="16" type="primary">LOC113209359</name>
</gene>
<organism evidence="15 16">
    <name type="scientific">Frankliniella occidentalis</name>
    <name type="common">Western flower thrips</name>
    <name type="synonym">Euthrips occidentalis</name>
    <dbReference type="NCBI Taxonomy" id="133901"/>
    <lineage>
        <taxon>Eukaryota</taxon>
        <taxon>Metazoa</taxon>
        <taxon>Ecdysozoa</taxon>
        <taxon>Arthropoda</taxon>
        <taxon>Hexapoda</taxon>
        <taxon>Insecta</taxon>
        <taxon>Pterygota</taxon>
        <taxon>Neoptera</taxon>
        <taxon>Paraneoptera</taxon>
        <taxon>Thysanoptera</taxon>
        <taxon>Terebrantia</taxon>
        <taxon>Thripoidea</taxon>
        <taxon>Thripidae</taxon>
        <taxon>Frankliniella</taxon>
    </lineage>
</organism>
<dbReference type="InterPro" id="IPR045138">
    <property type="entry name" value="MeCP2/MBD4"/>
</dbReference>
<dbReference type="PANTHER" id="PTHR15074:SF0">
    <property type="entry name" value="METHYL-CPG-BINDING DOMAIN PROTEIN 4-LIKE PROTEIN"/>
    <property type="match status" value="1"/>
</dbReference>
<evidence type="ECO:0000256" key="8">
    <source>
        <dbReference type="ARBA" id="ARBA00055831"/>
    </source>
</evidence>
<dbReference type="InterPro" id="IPR001739">
    <property type="entry name" value="Methyl_CpG_DNA-bd"/>
</dbReference>
<keyword evidence="2" id="KW-0597">Phosphoprotein</keyword>
<feature type="region of interest" description="Disordered" evidence="13">
    <location>
        <begin position="751"/>
        <end position="783"/>
    </location>
</feature>
<name>A0A6J1SNV9_FRAOC</name>
<feature type="compositionally biased region" description="Basic and acidic residues" evidence="13">
    <location>
        <begin position="459"/>
        <end position="470"/>
    </location>
</feature>